<dbReference type="KEGG" id="dci:108252855"/>
<feature type="compositionally biased region" description="Pro residues" evidence="1">
    <location>
        <begin position="128"/>
        <end position="148"/>
    </location>
</feature>
<reference evidence="4" key="1">
    <citation type="submission" date="2025-08" db="UniProtKB">
        <authorList>
            <consortium name="RefSeq"/>
        </authorList>
    </citation>
    <scope>IDENTIFICATION</scope>
</reference>
<dbReference type="AlphaFoldDB" id="A0A1S4EG89"/>
<proteinExistence type="predicted"/>
<dbReference type="GeneID" id="108252855"/>
<keyword evidence="3" id="KW-1185">Reference proteome</keyword>
<feature type="chain" id="PRO_5010373793" evidence="2">
    <location>
        <begin position="18"/>
        <end position="298"/>
    </location>
</feature>
<evidence type="ECO:0000313" key="3">
    <source>
        <dbReference type="Proteomes" id="UP000079169"/>
    </source>
</evidence>
<feature type="compositionally biased region" description="Low complexity" evidence="1">
    <location>
        <begin position="149"/>
        <end position="160"/>
    </location>
</feature>
<dbReference type="Proteomes" id="UP000079169">
    <property type="component" value="Unplaced"/>
</dbReference>
<name>A0A1S4EG89_DIACI</name>
<evidence type="ECO:0000313" key="4">
    <source>
        <dbReference type="RefSeq" id="XP_017301144.1"/>
    </source>
</evidence>
<protein>
    <submittedName>
        <fullName evidence="4">Early nodulin-75-like</fullName>
    </submittedName>
</protein>
<gene>
    <name evidence="4" type="primary">LOC108252855</name>
</gene>
<accession>A0A1S4EG89</accession>
<feature type="signal peptide" evidence="2">
    <location>
        <begin position="1"/>
        <end position="17"/>
    </location>
</feature>
<evidence type="ECO:0000256" key="2">
    <source>
        <dbReference type="SAM" id="SignalP"/>
    </source>
</evidence>
<sequence>MGLVLKILLMHSCFVYFRCDDKVSVYDNLHSNSSPGINCSETLDKFVTHVDYSVEDFTDYSQDKEEPKYAPDVPKSRQPRNIKRVLSWVGRGFGKVFNSPYIYNFYPIINYSVGKIMQHLPFLNNNPNPTPGQGPPSPDYPQSSPQPNPQQLQQQQQMQQEYEEEAERKQREMQQKQEEAEARAKHAAEEKKLINERAKKLAATYVQLYFAKQAQSSPVTSYPTSYNEMLPQNYVPGEYNVPAQPPVYNPPVYDQAYAQPNYPAAYPPVDNIAPPPPPPVPIAPAYNPVPPLVNYVNV</sequence>
<feature type="region of interest" description="Disordered" evidence="1">
    <location>
        <begin position="124"/>
        <end position="188"/>
    </location>
</feature>
<organism evidence="3 4">
    <name type="scientific">Diaphorina citri</name>
    <name type="common">Asian citrus psyllid</name>
    <dbReference type="NCBI Taxonomy" id="121845"/>
    <lineage>
        <taxon>Eukaryota</taxon>
        <taxon>Metazoa</taxon>
        <taxon>Ecdysozoa</taxon>
        <taxon>Arthropoda</taxon>
        <taxon>Hexapoda</taxon>
        <taxon>Insecta</taxon>
        <taxon>Pterygota</taxon>
        <taxon>Neoptera</taxon>
        <taxon>Paraneoptera</taxon>
        <taxon>Hemiptera</taxon>
        <taxon>Sternorrhyncha</taxon>
        <taxon>Psylloidea</taxon>
        <taxon>Psyllidae</taxon>
        <taxon>Diaphorininae</taxon>
        <taxon>Diaphorina</taxon>
    </lineage>
</organism>
<keyword evidence="2" id="KW-0732">Signal</keyword>
<dbReference type="RefSeq" id="XP_017301144.1">
    <property type="nucleotide sequence ID" value="XM_017445655.2"/>
</dbReference>
<dbReference type="PaxDb" id="121845-A0A1S4EG89"/>
<evidence type="ECO:0000256" key="1">
    <source>
        <dbReference type="SAM" id="MobiDB-lite"/>
    </source>
</evidence>
<feature type="compositionally biased region" description="Basic and acidic residues" evidence="1">
    <location>
        <begin position="166"/>
        <end position="188"/>
    </location>
</feature>